<protein>
    <recommendedName>
        <fullName evidence="6">Oligopeptidase F</fullName>
        <ecNumber evidence="6">3.4.24.-</ecNumber>
    </recommendedName>
</protein>
<dbReference type="Gene3D" id="1.20.140.70">
    <property type="entry name" value="Oligopeptidase f, N-terminal domain"/>
    <property type="match status" value="1"/>
</dbReference>
<evidence type="ECO:0000256" key="3">
    <source>
        <dbReference type="ARBA" id="ARBA00022801"/>
    </source>
</evidence>
<feature type="domain" description="Peptidase M3A/M3B catalytic" evidence="7">
    <location>
        <begin position="212"/>
        <end position="588"/>
    </location>
</feature>
<keyword evidence="5 6" id="KW-0482">Metalloprotease</keyword>
<evidence type="ECO:0000256" key="4">
    <source>
        <dbReference type="ARBA" id="ARBA00022833"/>
    </source>
</evidence>
<dbReference type="EMBL" id="JBHRRZ010000039">
    <property type="protein sequence ID" value="MFC2949969.1"/>
    <property type="molecule type" value="Genomic_DNA"/>
</dbReference>
<evidence type="ECO:0000259" key="8">
    <source>
        <dbReference type="Pfam" id="PF08439"/>
    </source>
</evidence>
<comment type="caution">
    <text evidence="9">The sequence shown here is derived from an EMBL/GenBank/DDBJ whole genome shotgun (WGS) entry which is preliminary data.</text>
</comment>
<keyword evidence="2 6" id="KW-0479">Metal-binding</keyword>
<dbReference type="SUPFAM" id="SSF55486">
    <property type="entry name" value="Metalloproteases ('zincins'), catalytic domain"/>
    <property type="match status" value="1"/>
</dbReference>
<accession>A0ABV7AB00</accession>
<dbReference type="EC" id="3.4.24.-" evidence="6"/>
<dbReference type="InterPro" id="IPR042088">
    <property type="entry name" value="OligoPept_F_C"/>
</dbReference>
<comment type="cofactor">
    <cofactor evidence="6">
        <name>Zn(2+)</name>
        <dbReference type="ChEBI" id="CHEBI:29105"/>
    </cofactor>
    <text evidence="6">Binds 1 zinc ion.</text>
</comment>
<dbReference type="InterPro" id="IPR001567">
    <property type="entry name" value="Pept_M3A_M3B_dom"/>
</dbReference>
<reference evidence="10" key="1">
    <citation type="journal article" date="2019" name="Int. J. Syst. Evol. Microbiol.">
        <title>The Global Catalogue of Microorganisms (GCM) 10K type strain sequencing project: providing services to taxonomists for standard genome sequencing and annotation.</title>
        <authorList>
            <consortium name="The Broad Institute Genomics Platform"/>
            <consortium name="The Broad Institute Genome Sequencing Center for Infectious Disease"/>
            <person name="Wu L."/>
            <person name="Ma J."/>
        </authorList>
    </citation>
    <scope>NUCLEOTIDE SEQUENCE [LARGE SCALE GENOMIC DNA]</scope>
    <source>
        <strain evidence="10">KCTC 13193</strain>
    </source>
</reference>
<dbReference type="NCBIfam" id="TIGR00181">
    <property type="entry name" value="pepF"/>
    <property type="match status" value="1"/>
</dbReference>
<dbReference type="PANTHER" id="PTHR11804">
    <property type="entry name" value="PROTEASE M3 THIMET OLIGOPEPTIDASE-RELATED"/>
    <property type="match status" value="1"/>
</dbReference>
<dbReference type="Gene3D" id="1.10.1370.20">
    <property type="entry name" value="Oligoendopeptidase f, C-terminal domain"/>
    <property type="match status" value="1"/>
</dbReference>
<evidence type="ECO:0000256" key="6">
    <source>
        <dbReference type="RuleBase" id="RU368091"/>
    </source>
</evidence>
<dbReference type="RefSeq" id="WP_390307929.1">
    <property type="nucleotide sequence ID" value="NZ_JBHRRZ010000039.1"/>
</dbReference>
<evidence type="ECO:0000256" key="5">
    <source>
        <dbReference type="ARBA" id="ARBA00023049"/>
    </source>
</evidence>
<dbReference type="PANTHER" id="PTHR11804:SF45">
    <property type="entry name" value="SIMILAR TO OLIGOENDOPEPTIDASE"/>
    <property type="match status" value="1"/>
</dbReference>
<dbReference type="Pfam" id="PF08439">
    <property type="entry name" value="Peptidase_M3_N"/>
    <property type="match status" value="1"/>
</dbReference>
<organism evidence="9 10">
    <name type="scientific">Virgibacillus sediminis</name>
    <dbReference type="NCBI Taxonomy" id="202260"/>
    <lineage>
        <taxon>Bacteria</taxon>
        <taxon>Bacillati</taxon>
        <taxon>Bacillota</taxon>
        <taxon>Bacilli</taxon>
        <taxon>Bacillales</taxon>
        <taxon>Bacillaceae</taxon>
        <taxon>Virgibacillus</taxon>
    </lineage>
</organism>
<comment type="function">
    <text evidence="6">Has oligopeptidase activity and degrades a variety of small bioactive peptides.</text>
</comment>
<dbReference type="InterPro" id="IPR013647">
    <property type="entry name" value="OligopepF_N_dom"/>
</dbReference>
<proteinExistence type="inferred from homology"/>
<dbReference type="Proteomes" id="UP001595387">
    <property type="component" value="Unassembled WGS sequence"/>
</dbReference>
<gene>
    <name evidence="9" type="primary">pepF</name>
    <name evidence="9" type="ORF">ACFODW_16730</name>
</gene>
<evidence type="ECO:0000256" key="1">
    <source>
        <dbReference type="ARBA" id="ARBA00022670"/>
    </source>
</evidence>
<sequence length="603" mass="68514">MTESADRRTRSQVPEEQTWDLTDLFPNHGEWEKELEAIQKDVEHVTAYKGKLTADPDTLLKGLQAQEEFEQRAIRVATHANLRANADGSDPDNQRDAAKVGAAMAKISSKLAFIQSELLQLSKETMEDYLSKQPKLKTYRKVLEDIAEEKPYSLAPEIEETLAALSEVHNAPYMIYQRSKSSDMVFDSITDEEGNEQPMSAALYEDRYEFTSDTTARRNAYDSFIHTLNQYKNTFAATYATEVTKEVTMARLRGYDSVTDMLLQPQQVTKEMYHNQLDVIQKELTPHMRRFAKLKQEKLGLDEMRVPDLKAPLDPEFNPKTTYEEATSTILEALEIMGPEYLDIMKRGVSERWVDRSDNVGKATGAFCSSPYGVHPYILITWTDTMRGAFVLAHELGHAGHFYLAGQNQNLFNTRASTYFIEAPSTMNELLLADHLLQKTTDKRMKRWVITQLLGTYYHNFVTHLLEGEFQRRVYDLAEQGTPLTAAVLSQQKQEALENFWGDAVTFDEGAGLTWMRQPHYYMGLYPYTYSAGLTVSTAMAKNIREEGQPAVDRWLEVLKAGGTKKPLDLAKQAGVDMSNPDAVREAVAYVGSLVDQLEESYQ</sequence>
<dbReference type="CDD" id="cd09609">
    <property type="entry name" value="M3B_PepF"/>
    <property type="match status" value="1"/>
</dbReference>
<dbReference type="InterPro" id="IPR045090">
    <property type="entry name" value="Pept_M3A_M3B"/>
</dbReference>
<evidence type="ECO:0000313" key="9">
    <source>
        <dbReference type="EMBL" id="MFC2949969.1"/>
    </source>
</evidence>
<evidence type="ECO:0000259" key="7">
    <source>
        <dbReference type="Pfam" id="PF01432"/>
    </source>
</evidence>
<evidence type="ECO:0000313" key="10">
    <source>
        <dbReference type="Proteomes" id="UP001595387"/>
    </source>
</evidence>
<dbReference type="Pfam" id="PF01432">
    <property type="entry name" value="Peptidase_M3"/>
    <property type="match status" value="1"/>
</dbReference>
<comment type="similarity">
    <text evidence="6">Belongs to the peptidase M3B family.</text>
</comment>
<evidence type="ECO:0000256" key="2">
    <source>
        <dbReference type="ARBA" id="ARBA00022723"/>
    </source>
</evidence>
<keyword evidence="1 6" id="KW-0645">Protease</keyword>
<dbReference type="InterPro" id="IPR004438">
    <property type="entry name" value="Peptidase_M3B"/>
</dbReference>
<keyword evidence="4 6" id="KW-0862">Zinc</keyword>
<keyword evidence="10" id="KW-1185">Reference proteome</keyword>
<keyword evidence="3 6" id="KW-0378">Hydrolase</keyword>
<feature type="domain" description="Oligopeptidase F N-terminal" evidence="8">
    <location>
        <begin position="117"/>
        <end position="186"/>
    </location>
</feature>
<dbReference type="InterPro" id="IPR034009">
    <property type="entry name" value="M3B_PepF_4"/>
</dbReference>
<name>A0ABV7AB00_9BACI</name>